<name>A0A136PPC6_9ACTN</name>
<reference evidence="2 3" key="1">
    <citation type="submission" date="2016-01" db="EMBL/GenBank/DDBJ databases">
        <title>Whole genome sequence and analysis of Micromonospora rosaria DSM 803, which can produce antibacterial substance rosamicin.</title>
        <authorList>
            <person name="Yang H."/>
            <person name="He X."/>
            <person name="Zhu D."/>
        </authorList>
    </citation>
    <scope>NUCLEOTIDE SEQUENCE [LARGE SCALE GENOMIC DNA]</scope>
    <source>
        <strain evidence="2 3">DSM 803</strain>
    </source>
</reference>
<dbReference type="Proteomes" id="UP000070620">
    <property type="component" value="Unassembled WGS sequence"/>
</dbReference>
<evidence type="ECO:0000256" key="1">
    <source>
        <dbReference type="SAM" id="SignalP"/>
    </source>
</evidence>
<dbReference type="SUPFAM" id="SSF50370">
    <property type="entry name" value="Ricin B-like lectins"/>
    <property type="match status" value="1"/>
</dbReference>
<dbReference type="OrthoDB" id="3534750at2"/>
<dbReference type="CDD" id="cd23415">
    <property type="entry name" value="beta-trefoil_Ricin_AH"/>
    <property type="match status" value="1"/>
</dbReference>
<comment type="caution">
    <text evidence="2">The sequence shown here is derived from an EMBL/GenBank/DDBJ whole genome shotgun (WGS) entry which is preliminary data.</text>
</comment>
<dbReference type="Gene3D" id="2.80.10.50">
    <property type="match status" value="2"/>
</dbReference>
<dbReference type="AlphaFoldDB" id="A0A136PPC6"/>
<dbReference type="InterPro" id="IPR035992">
    <property type="entry name" value="Ricin_B-like_lectins"/>
</dbReference>
<evidence type="ECO:0000313" key="2">
    <source>
        <dbReference type="EMBL" id="KXK60370.1"/>
    </source>
</evidence>
<keyword evidence="3" id="KW-1185">Reference proteome</keyword>
<organism evidence="2 3">
    <name type="scientific">Micromonospora rosaria</name>
    <dbReference type="NCBI Taxonomy" id="47874"/>
    <lineage>
        <taxon>Bacteria</taxon>
        <taxon>Bacillati</taxon>
        <taxon>Actinomycetota</taxon>
        <taxon>Actinomycetes</taxon>
        <taxon>Micromonosporales</taxon>
        <taxon>Micromonosporaceae</taxon>
        <taxon>Micromonospora</taxon>
    </lineage>
</organism>
<accession>A0A136PPC6</accession>
<feature type="signal peptide" evidence="1">
    <location>
        <begin position="1"/>
        <end position="37"/>
    </location>
</feature>
<gene>
    <name evidence="2" type="ORF">AWW66_19290</name>
</gene>
<dbReference type="PROSITE" id="PS50231">
    <property type="entry name" value="RICIN_B_LECTIN"/>
    <property type="match status" value="1"/>
</dbReference>
<feature type="chain" id="PRO_5007478254" evidence="1">
    <location>
        <begin position="38"/>
        <end position="186"/>
    </location>
</feature>
<proteinExistence type="predicted"/>
<dbReference type="EMBL" id="LRQV01000074">
    <property type="protein sequence ID" value="KXK60370.1"/>
    <property type="molecule type" value="Genomic_DNA"/>
</dbReference>
<evidence type="ECO:0000313" key="3">
    <source>
        <dbReference type="Proteomes" id="UP000070620"/>
    </source>
</evidence>
<protein>
    <submittedName>
        <fullName evidence="2">Uncharacterized protein</fullName>
    </submittedName>
</protein>
<keyword evidence="1" id="KW-0732">Signal</keyword>
<dbReference type="RefSeq" id="WP_067368261.1">
    <property type="nucleotide sequence ID" value="NZ_JBIUBN010000004.1"/>
</dbReference>
<sequence length="186" mass="20252">MSTDPSSGRRTRRVVGWLGTVAVVAALAAVPAGPASATAVPGDPAPNTTHLFLLRNKQNGWCLDGNAGGSVYALPCRPDHPYHQWLYSGLDMTWRQINLDRCLYGNENRVVATTGWFCAASGTYTSWLNRATGTTAEYMIYNYGTDMCLDSNDEYNPGSNTRKVFLSGCNADDRGQRWIFDTVGAA</sequence>